<keyword evidence="2" id="KW-0472">Membrane</keyword>
<organism evidence="4 5">
    <name type="scientific">Kwoniella heveanensis BCC8398</name>
    <dbReference type="NCBI Taxonomy" id="1296120"/>
    <lineage>
        <taxon>Eukaryota</taxon>
        <taxon>Fungi</taxon>
        <taxon>Dikarya</taxon>
        <taxon>Basidiomycota</taxon>
        <taxon>Agaricomycotina</taxon>
        <taxon>Tremellomycetes</taxon>
        <taxon>Tremellales</taxon>
        <taxon>Cryptococcaceae</taxon>
        <taxon>Kwoniella</taxon>
    </lineage>
</organism>
<feature type="region of interest" description="Disordered" evidence="1">
    <location>
        <begin position="1203"/>
        <end position="1233"/>
    </location>
</feature>
<evidence type="ECO:0000313" key="4">
    <source>
        <dbReference type="EMBL" id="OCF34643.1"/>
    </source>
</evidence>
<feature type="domain" description="START" evidence="3">
    <location>
        <begin position="462"/>
        <end position="642"/>
    </location>
</feature>
<reference evidence="4 5" key="1">
    <citation type="submission" date="2013-07" db="EMBL/GenBank/DDBJ databases">
        <title>The Genome Sequence of Cryptococcus heveanensis BCC8398.</title>
        <authorList>
            <consortium name="The Broad Institute Genome Sequencing Platform"/>
            <person name="Cuomo C."/>
            <person name="Litvintseva A."/>
            <person name="Chen Y."/>
            <person name="Heitman J."/>
            <person name="Sun S."/>
            <person name="Springer D."/>
            <person name="Dromer F."/>
            <person name="Young S.K."/>
            <person name="Zeng Q."/>
            <person name="Gargeya S."/>
            <person name="Fitzgerald M."/>
            <person name="Abouelleil A."/>
            <person name="Alvarado L."/>
            <person name="Berlin A.M."/>
            <person name="Chapman S.B."/>
            <person name="Dewar J."/>
            <person name="Goldberg J."/>
            <person name="Griggs A."/>
            <person name="Gujja S."/>
            <person name="Hansen M."/>
            <person name="Howarth C."/>
            <person name="Imamovic A."/>
            <person name="Larimer J."/>
            <person name="McCowan C."/>
            <person name="Murphy C."/>
            <person name="Pearson M."/>
            <person name="Priest M."/>
            <person name="Roberts A."/>
            <person name="Saif S."/>
            <person name="Shea T."/>
            <person name="Sykes S."/>
            <person name="Wortman J."/>
            <person name="Nusbaum C."/>
            <person name="Birren B."/>
        </authorList>
    </citation>
    <scope>NUCLEOTIDE SEQUENCE [LARGE SCALE GENOMIC DNA]</scope>
    <source>
        <strain evidence="4 5">BCC8398</strain>
    </source>
</reference>
<keyword evidence="5" id="KW-1185">Reference proteome</keyword>
<dbReference type="PROSITE" id="PS50848">
    <property type="entry name" value="START"/>
    <property type="match status" value="1"/>
</dbReference>
<dbReference type="STRING" id="1296120.A0A1B9GUB5"/>
<feature type="region of interest" description="Disordered" evidence="1">
    <location>
        <begin position="1447"/>
        <end position="1490"/>
    </location>
</feature>
<proteinExistence type="predicted"/>
<sequence length="1667" mass="181024">MRFENLDDGSKLEAAWHEALTTSLTYFRALLSSSSSAAWKPISVGPLTPSTVARDTGKSIAKGSSLGRINASQVHVHRRSGKGGEVYRAVVEVDCGSDVSVDTFRGCLVTPETRPLWDRMVEEAVTMDLLDAHTRITRTNYRLGWPSSPRDSVTISKTLVDQNTLVDITTSLPRSKHEPAYLRPAPPHVRAHVALLAWCIQLPSLSPSSDGPPEGKARITCFWSWNPKGAWAVGGGVPQHLPSLVTGLVDYVRDGSEKVPVLLGFGPDVAIGSVGYDTSRVTLSVGYAIVSGGENRGTQELRRQVEFGISSTQSWDVQVHVRTQHGKDSSSISWTSFVGQAPTTVPGATAPKRLILRFAHAQLEAGEELVRVSVSIERTASGSAGVRINGIPVQVEPMQVPIPSRPLLEETASMTGISLRTLNTAASFKSEGSLEIKRTVSQRSDVAQRSIASLIRRNYIYFTSLLQEPEQKWRPVLDSRGVAIHQLNSIDKTLVVYRAEAVFVGVGIWDLVAVIASPGAKMIWDKSHEEAILLEDVNELTDLWHIRSKAAWPVSARDSVMLRTTYKSPSSVHLFGFSVDDIELFPRIPAVTDPTVIRTQIDLQGWSIESLSPNTTQVTLLEQSDPRGWSNKSSIPQVMMSTLAGIGEFAIKHGAPPIATRLGGAKAVSSKYDVEQETFRFEYQAAEARRSNSSSTHTAFPLPVAVKNADDENDGSEASSLKSMRVSKNASNVECEIRCDADTWANSFAILIDPPQQAISALRRHRLSPSGGGLWLTVEHDPAILKDERVVITVRRGTAAPGKTSVMVNGSKIKIDIEDMPEGEVQLLKKQKRGRPTRAPLDQPPALGTLRKKQSNLDLGLNCASTSPNLEKTASQVSAFSKYAMPLTKWYNVAAESTRAAIIPMTTATPAPDSGSTPVDAAVRALGQLAKMHADRDGESTDPNGWQPVSDRDNLKIEKRTVPHVSEMFPVYRAGRIIEGFTAEEVSAAVSSLRKDERFEKPTILQSFGHNITTSHLVAHTTFPFRGRSMLVANIVARMPDPPPPSPSAHGPQTPLSTIFHASSSSFDPNSTDLNPAKYNPTTLPNGSVILEGWILETIDPYSHEQYAIPSTRCLYVASVDYSGSMPLSVNNMLNAALPRALLSIESMLKIAGPPARARSPPMTVLAPDERSASPWALEGVEEECTGVDQRNEDGTYSLTVTIQPSSAYPSKDREGRLSPPLRHTDSRSSVNTGRSTVIDLAEDIRKGRKDLVVLEVELGSSAVKSGCEINLGAVSLPVATHNPSGDYSAIPFELPADHLDLPFKCSIIALAPSVLQSASLDPTSQTRLLLRVTLPTTGYDTPIADPLTGTGPSAPLPRPRWLLDLLNDGAVVQLKLQTSTQALDEGTKALYTYMGQVIDVEDEKSKKHLGLRDGGNRQNLPQLVNRVSQGSMSLDKPRAVAREYMNETRKNDNAEVNANESTTPPEEETASVSEHKPPQPAEPVSATQESSFRYSYNFWRYSRLPRFSTSAPATAEHSPIKPSLARLPSASGPPDVDAPIPGHSSENKSGESTSGTRAEKSGTISVSQAIGRSGATSQLSAIRSKKILQPITSLPGVIILCLMCLLLGSLLRSILSEADFVIYQDESQIGSLTLGHEQHWRELKRLAEWRIGWDRDLIIAIARRGV</sequence>
<feature type="compositionally biased region" description="Basic and acidic residues" evidence="1">
    <location>
        <begin position="1211"/>
        <end position="1227"/>
    </location>
</feature>
<keyword evidence="2" id="KW-1133">Transmembrane helix</keyword>
<feature type="region of interest" description="Disordered" evidence="1">
    <location>
        <begin position="692"/>
        <end position="722"/>
    </location>
</feature>
<feature type="compositionally biased region" description="Polar residues" evidence="1">
    <location>
        <begin position="1056"/>
        <end position="1076"/>
    </location>
</feature>
<dbReference type="InterPro" id="IPR023393">
    <property type="entry name" value="START-like_dom_sf"/>
</dbReference>
<evidence type="ECO:0000313" key="5">
    <source>
        <dbReference type="Proteomes" id="UP000092666"/>
    </source>
</evidence>
<dbReference type="Proteomes" id="UP000092666">
    <property type="component" value="Unassembled WGS sequence"/>
</dbReference>
<gene>
    <name evidence="4" type="ORF">I316_03685</name>
</gene>
<evidence type="ECO:0000259" key="3">
    <source>
        <dbReference type="PROSITE" id="PS50848"/>
    </source>
</evidence>
<name>A0A1B9GUB5_9TREE</name>
<dbReference type="InterPro" id="IPR051213">
    <property type="entry name" value="START_lipid_transfer"/>
</dbReference>
<dbReference type="OrthoDB" id="196858at2759"/>
<evidence type="ECO:0000256" key="1">
    <source>
        <dbReference type="SAM" id="MobiDB-lite"/>
    </source>
</evidence>
<dbReference type="GO" id="GO:0008289">
    <property type="term" value="F:lipid binding"/>
    <property type="evidence" value="ECO:0007669"/>
    <property type="project" value="InterPro"/>
</dbReference>
<dbReference type="SUPFAM" id="SSF55961">
    <property type="entry name" value="Bet v1-like"/>
    <property type="match status" value="3"/>
</dbReference>
<dbReference type="GO" id="GO:0005737">
    <property type="term" value="C:cytoplasm"/>
    <property type="evidence" value="ECO:0007669"/>
    <property type="project" value="UniProtKB-ARBA"/>
</dbReference>
<feature type="region of interest" description="Disordered" evidence="1">
    <location>
        <begin position="1512"/>
        <end position="1568"/>
    </location>
</feature>
<dbReference type="InterPro" id="IPR002913">
    <property type="entry name" value="START_lipid-bd_dom"/>
</dbReference>
<dbReference type="EMBL" id="KV700124">
    <property type="protein sequence ID" value="OCF34643.1"/>
    <property type="molecule type" value="Genomic_DNA"/>
</dbReference>
<dbReference type="PANTHER" id="PTHR19308">
    <property type="entry name" value="PHOSPHATIDYLCHOLINE TRANSFER PROTEIN"/>
    <property type="match status" value="1"/>
</dbReference>
<feature type="transmembrane region" description="Helical" evidence="2">
    <location>
        <begin position="1588"/>
        <end position="1608"/>
    </location>
</feature>
<feature type="compositionally biased region" description="Polar residues" evidence="1">
    <location>
        <begin position="1551"/>
        <end position="1568"/>
    </location>
</feature>
<accession>A0A1B9GUB5</accession>
<protein>
    <recommendedName>
        <fullName evidence="3">START domain-containing protein</fullName>
    </recommendedName>
</protein>
<dbReference type="PANTHER" id="PTHR19308:SF54">
    <property type="entry name" value="START DOMAIN-CONTAINING PROTEIN"/>
    <property type="match status" value="1"/>
</dbReference>
<dbReference type="Pfam" id="PF01852">
    <property type="entry name" value="START"/>
    <property type="match status" value="2"/>
</dbReference>
<dbReference type="CDD" id="cd00177">
    <property type="entry name" value="START"/>
    <property type="match status" value="1"/>
</dbReference>
<feature type="region of interest" description="Disordered" evidence="1">
    <location>
        <begin position="1038"/>
        <end position="1076"/>
    </location>
</feature>
<reference evidence="5" key="2">
    <citation type="submission" date="2013-12" db="EMBL/GenBank/DDBJ databases">
        <title>Evolution of pathogenesis and genome organization in the Tremellales.</title>
        <authorList>
            <person name="Cuomo C."/>
            <person name="Litvintseva A."/>
            <person name="Heitman J."/>
            <person name="Chen Y."/>
            <person name="Sun S."/>
            <person name="Springer D."/>
            <person name="Dromer F."/>
            <person name="Young S."/>
            <person name="Zeng Q."/>
            <person name="Chapman S."/>
            <person name="Gujja S."/>
            <person name="Saif S."/>
            <person name="Birren B."/>
        </authorList>
    </citation>
    <scope>NUCLEOTIDE SEQUENCE [LARGE SCALE GENOMIC DNA]</scope>
    <source>
        <strain evidence="5">BCC8398</strain>
    </source>
</reference>
<dbReference type="Gene3D" id="3.30.530.20">
    <property type="match status" value="3"/>
</dbReference>
<evidence type="ECO:0000256" key="2">
    <source>
        <dbReference type="SAM" id="Phobius"/>
    </source>
</evidence>
<keyword evidence="2" id="KW-0812">Transmembrane</keyword>